<accession>A0A1B9Q521</accession>
<reference evidence="2" key="1">
    <citation type="submission" date="2016-07" db="EMBL/GenBank/DDBJ databases">
        <title>Nontailed viruses are major unrecognized killers of bacteria in the ocean.</title>
        <authorList>
            <person name="Kauffman K."/>
            <person name="Hussain F."/>
            <person name="Yang J."/>
            <person name="Arevalo P."/>
            <person name="Brown J."/>
            <person name="Cutler M."/>
            <person name="Kelly L."/>
            <person name="Polz M.F."/>
        </authorList>
    </citation>
    <scope>NUCLEOTIDE SEQUENCE [LARGE SCALE GENOMIC DNA]</scope>
    <source>
        <strain evidence="2">10N.286.55.C1</strain>
    </source>
</reference>
<dbReference type="AlphaFoldDB" id="A0A1B9Q521"/>
<evidence type="ECO:0000313" key="1">
    <source>
        <dbReference type="EMBL" id="PME55688.1"/>
    </source>
</evidence>
<dbReference type="RefSeq" id="WP_017107803.1">
    <property type="nucleotide sequence ID" value="NZ_MAKA01000223.1"/>
</dbReference>
<protein>
    <submittedName>
        <fullName evidence="1">Uncharacterized protein</fullName>
    </submittedName>
</protein>
<name>A0A1B9Q521_9VIBR</name>
<comment type="caution">
    <text evidence="1">The sequence shown here is derived from an EMBL/GenBank/DDBJ whole genome shotgun (WGS) entry which is preliminary data.</text>
</comment>
<sequence>MSLQKKQPKVSLNIKISSDLDARLKLARKAAREQGLMFNVSQEVEKFLEKEIKKVERQLSIDEAIKNNLEELGGLNIDKIMKSMD</sequence>
<evidence type="ECO:0000313" key="2">
    <source>
        <dbReference type="Proteomes" id="UP000235778"/>
    </source>
</evidence>
<proteinExistence type="predicted"/>
<dbReference type="Proteomes" id="UP000235778">
    <property type="component" value="Unassembled WGS sequence"/>
</dbReference>
<gene>
    <name evidence="1" type="ORF">BCV30_20050</name>
</gene>
<dbReference type="GeneID" id="94233167"/>
<organism evidence="1 2">
    <name type="scientific">Vibrio lentus</name>
    <dbReference type="NCBI Taxonomy" id="136468"/>
    <lineage>
        <taxon>Bacteria</taxon>
        <taxon>Pseudomonadati</taxon>
        <taxon>Pseudomonadota</taxon>
        <taxon>Gammaproteobacteria</taxon>
        <taxon>Vibrionales</taxon>
        <taxon>Vibrionaceae</taxon>
        <taxon>Vibrio</taxon>
    </lineage>
</organism>
<dbReference type="EMBL" id="MCSI01000191">
    <property type="protein sequence ID" value="PME55688.1"/>
    <property type="molecule type" value="Genomic_DNA"/>
</dbReference>